<keyword evidence="2" id="KW-1185">Reference proteome</keyword>
<proteinExistence type="predicted"/>
<protein>
    <submittedName>
        <fullName evidence="1">Uncharacterized protein</fullName>
    </submittedName>
</protein>
<accession>A0ABQ7P6I4</accession>
<dbReference type="EMBL" id="SRPR01000266">
    <property type="protein sequence ID" value="KAG5955319.1"/>
    <property type="molecule type" value="Genomic_DNA"/>
</dbReference>
<dbReference type="Proteomes" id="UP000742024">
    <property type="component" value="Unassembled WGS sequence"/>
</dbReference>
<evidence type="ECO:0000313" key="1">
    <source>
        <dbReference type="EMBL" id="KAG5955319.1"/>
    </source>
</evidence>
<sequence>MANHGDLRVTVTTTKGSLFSRFKRLLVEIDKYRYKSRSFNAPYGVESLPARDTHARCSNQIFRFGPLQNPSGHPLTTTPLHAS</sequence>
<evidence type="ECO:0000313" key="2">
    <source>
        <dbReference type="Proteomes" id="UP000742024"/>
    </source>
</evidence>
<organism evidence="1 2">
    <name type="scientific">Claviceps arundinis</name>
    <dbReference type="NCBI Taxonomy" id="1623583"/>
    <lineage>
        <taxon>Eukaryota</taxon>
        <taxon>Fungi</taxon>
        <taxon>Dikarya</taxon>
        <taxon>Ascomycota</taxon>
        <taxon>Pezizomycotina</taxon>
        <taxon>Sordariomycetes</taxon>
        <taxon>Hypocreomycetidae</taxon>
        <taxon>Hypocreales</taxon>
        <taxon>Clavicipitaceae</taxon>
        <taxon>Claviceps</taxon>
    </lineage>
</organism>
<name>A0ABQ7P6I4_9HYPO</name>
<reference evidence="1 2" key="1">
    <citation type="journal article" date="2020" name="bioRxiv">
        <title>Whole genome comparisons of ergot fungi reveals the divergence and evolution of species within the genus Claviceps are the result of varying mechanisms driving genome evolution and host range expansion.</title>
        <authorList>
            <person name="Wyka S.A."/>
            <person name="Mondo S.J."/>
            <person name="Liu M."/>
            <person name="Dettman J."/>
            <person name="Nalam V."/>
            <person name="Broders K.D."/>
        </authorList>
    </citation>
    <scope>NUCLEOTIDE SEQUENCE [LARGE SCALE GENOMIC DNA]</scope>
    <source>
        <strain evidence="1 2">LM583</strain>
    </source>
</reference>
<gene>
    <name evidence="1" type="ORF">E4U57_003553</name>
</gene>
<comment type="caution">
    <text evidence="1">The sequence shown here is derived from an EMBL/GenBank/DDBJ whole genome shotgun (WGS) entry which is preliminary data.</text>
</comment>